<dbReference type="InterPro" id="IPR056798">
    <property type="entry name" value="ADH_Fe_C"/>
</dbReference>
<proteinExistence type="inferred from homology"/>
<organism evidence="7 8">
    <name type="scientific">Sphaerotilus microaerophilus</name>
    <dbReference type="NCBI Taxonomy" id="2914710"/>
    <lineage>
        <taxon>Bacteria</taxon>
        <taxon>Pseudomonadati</taxon>
        <taxon>Pseudomonadota</taxon>
        <taxon>Betaproteobacteria</taxon>
        <taxon>Burkholderiales</taxon>
        <taxon>Sphaerotilaceae</taxon>
        <taxon>Sphaerotilus</taxon>
    </lineage>
</organism>
<dbReference type="Gene3D" id="1.20.1090.10">
    <property type="entry name" value="Dehydroquinate synthase-like - alpha domain"/>
    <property type="match status" value="1"/>
</dbReference>
<dbReference type="RefSeq" id="WP_251971564.1">
    <property type="nucleotide sequence ID" value="NZ_AP025730.1"/>
</dbReference>
<evidence type="ECO:0000313" key="7">
    <source>
        <dbReference type="EMBL" id="BDI03268.1"/>
    </source>
</evidence>
<comment type="similarity">
    <text evidence="2">Belongs to the iron-containing alcohol dehydrogenase family.</text>
</comment>
<name>A0ABN6PG06_9BURK</name>
<evidence type="ECO:0000256" key="2">
    <source>
        <dbReference type="ARBA" id="ARBA00007358"/>
    </source>
</evidence>
<evidence type="ECO:0000256" key="3">
    <source>
        <dbReference type="ARBA" id="ARBA00023002"/>
    </source>
</evidence>
<keyword evidence="4" id="KW-0520">NAD</keyword>
<evidence type="ECO:0000259" key="5">
    <source>
        <dbReference type="Pfam" id="PF00465"/>
    </source>
</evidence>
<reference evidence="7" key="1">
    <citation type="submission" date="2022-04" db="EMBL/GenBank/DDBJ databases">
        <title>Whole genome sequence of Sphaerotilus sp. FB-5.</title>
        <authorList>
            <person name="Takeda M."/>
            <person name="Narihara S."/>
            <person name="Akimoto M."/>
            <person name="Akimoto R."/>
            <person name="Nishiyashiki S."/>
            <person name="Murakami T."/>
        </authorList>
    </citation>
    <scope>NUCLEOTIDE SEQUENCE</scope>
    <source>
        <strain evidence="7">FB-5</strain>
    </source>
</reference>
<evidence type="ECO:0000259" key="6">
    <source>
        <dbReference type="Pfam" id="PF25137"/>
    </source>
</evidence>
<dbReference type="PROSITE" id="PS00913">
    <property type="entry name" value="ADH_IRON_1"/>
    <property type="match status" value="1"/>
</dbReference>
<evidence type="ECO:0000313" key="8">
    <source>
        <dbReference type="Proteomes" id="UP001057498"/>
    </source>
</evidence>
<dbReference type="Pfam" id="PF00465">
    <property type="entry name" value="Fe-ADH"/>
    <property type="match status" value="1"/>
</dbReference>
<dbReference type="Proteomes" id="UP001057498">
    <property type="component" value="Chromosome"/>
</dbReference>
<feature type="domain" description="Fe-containing alcohol dehydrogenase-like C-terminal" evidence="6">
    <location>
        <begin position="198"/>
        <end position="394"/>
    </location>
</feature>
<comment type="cofactor">
    <cofactor evidence="1">
        <name>Fe cation</name>
        <dbReference type="ChEBI" id="CHEBI:24875"/>
    </cofactor>
</comment>
<dbReference type="InterPro" id="IPR001670">
    <property type="entry name" value="ADH_Fe/GldA"/>
</dbReference>
<dbReference type="PANTHER" id="PTHR11496">
    <property type="entry name" value="ALCOHOL DEHYDROGENASE"/>
    <property type="match status" value="1"/>
</dbReference>
<evidence type="ECO:0000256" key="1">
    <source>
        <dbReference type="ARBA" id="ARBA00001962"/>
    </source>
</evidence>
<accession>A0ABN6PG06</accession>
<dbReference type="SUPFAM" id="SSF56796">
    <property type="entry name" value="Dehydroquinate synthase-like"/>
    <property type="match status" value="1"/>
</dbReference>
<keyword evidence="3" id="KW-0560">Oxidoreductase</keyword>
<keyword evidence="8" id="KW-1185">Reference proteome</keyword>
<gene>
    <name evidence="7" type="ORF">CATMQ487_02380</name>
</gene>
<dbReference type="EMBL" id="AP025730">
    <property type="protein sequence ID" value="BDI03268.1"/>
    <property type="molecule type" value="Genomic_DNA"/>
</dbReference>
<protein>
    <submittedName>
        <fullName evidence="7">Iron-containing alcohol dehydrogenase</fullName>
    </submittedName>
</protein>
<evidence type="ECO:0000256" key="4">
    <source>
        <dbReference type="ARBA" id="ARBA00023027"/>
    </source>
</evidence>
<dbReference type="InterPro" id="IPR039697">
    <property type="entry name" value="Alcohol_dehydrogenase_Fe"/>
</dbReference>
<dbReference type="PANTHER" id="PTHR11496:SF102">
    <property type="entry name" value="ALCOHOL DEHYDROGENASE 4"/>
    <property type="match status" value="1"/>
</dbReference>
<dbReference type="Gene3D" id="3.40.50.1970">
    <property type="match status" value="1"/>
</dbReference>
<dbReference type="CDD" id="cd08193">
    <property type="entry name" value="HVD"/>
    <property type="match status" value="1"/>
</dbReference>
<dbReference type="InterPro" id="IPR018211">
    <property type="entry name" value="ADH_Fe_CS"/>
</dbReference>
<sequence length="394" mass="40931">MSSRSSPSPSFLFNAVRRLEVAAGASARLGDTAQAWKPASGPAQALVVTDAFLHRSGLLAPALQSLAAAGWQVRVYDGVLPDPSEAVVLAAAELARGVDLVIGFGGGSSMDTAKVVAVLARPGNTLTLAQLYGVESVRAERLPLIQLPTTAGTGSEVTRIAILTTGEHTKAGIVNSALLADHVLLDATLTLGLPPAVTAATGIDAMVHAIEAYTSALKKNPLSDLLAREALRLLGAHLLRAVEQGSDVTAREQMLIGAMLAGMAFENAPVAAVHALAYPLGGVYHLPHGLSNALVLPHVLRFNRPAAEPLYAELAEVLLPGAGGDDASRCDALLTYADGLCARTGLPARLRDCHIPADALPELARQAMGQQRLLQNNPRPVTEADALAIYQAAW</sequence>
<dbReference type="Pfam" id="PF25137">
    <property type="entry name" value="ADH_Fe_C"/>
    <property type="match status" value="1"/>
</dbReference>
<feature type="domain" description="Alcohol dehydrogenase iron-type/glycerol dehydrogenase GldA" evidence="5">
    <location>
        <begin position="24"/>
        <end position="186"/>
    </location>
</feature>